<evidence type="ECO:0000256" key="1">
    <source>
        <dbReference type="SAM" id="MobiDB-lite"/>
    </source>
</evidence>
<feature type="compositionally biased region" description="Polar residues" evidence="1">
    <location>
        <begin position="1"/>
        <end position="10"/>
    </location>
</feature>
<dbReference type="EMBL" id="JBEDUW010000004">
    <property type="protein sequence ID" value="KAK9934170.1"/>
    <property type="molecule type" value="Genomic_DNA"/>
</dbReference>
<feature type="compositionally biased region" description="Basic and acidic residues" evidence="1">
    <location>
        <begin position="323"/>
        <end position="367"/>
    </location>
</feature>
<feature type="compositionally biased region" description="Basic and acidic residues" evidence="1">
    <location>
        <begin position="260"/>
        <end position="279"/>
    </location>
</feature>
<dbReference type="PANTHER" id="PTHR37729">
    <property type="entry name" value="NEUROFILAMENT PROTEIN-LIKE PROTEIN"/>
    <property type="match status" value="1"/>
</dbReference>
<name>A0AAW1XEL6_RUBAR</name>
<proteinExistence type="predicted"/>
<feature type="compositionally biased region" description="Basic and acidic residues" evidence="1">
    <location>
        <begin position="375"/>
        <end position="385"/>
    </location>
</feature>
<keyword evidence="3" id="KW-1185">Reference proteome</keyword>
<dbReference type="Proteomes" id="UP001457282">
    <property type="component" value="Unassembled WGS sequence"/>
</dbReference>
<evidence type="ECO:0000313" key="2">
    <source>
        <dbReference type="EMBL" id="KAK9934170.1"/>
    </source>
</evidence>
<dbReference type="PANTHER" id="PTHR37729:SF1">
    <property type="entry name" value="NEUROFILAMENT PROTEIN-LIKE PROTEIN"/>
    <property type="match status" value="1"/>
</dbReference>
<feature type="region of interest" description="Disordered" evidence="1">
    <location>
        <begin position="135"/>
        <end position="165"/>
    </location>
</feature>
<feature type="region of interest" description="Disordered" evidence="1">
    <location>
        <begin position="1"/>
        <end position="21"/>
    </location>
</feature>
<feature type="compositionally biased region" description="Basic and acidic residues" evidence="1">
    <location>
        <begin position="150"/>
        <end position="165"/>
    </location>
</feature>
<sequence length="443" mass="48927">MSTETTNVVSVPTAEDNQQHEKIVKEETHAVEQSDIPPSKECAEKCEKENCEAEKSGSSEISIIKSEETPVVNQVQPPVVEVEKADHVPVQNLEADHESRAIEAVEYVPAGETPSVEAVENEPDVEKIAIEAIEQEPEKTQTFEAVAENEPEKTQPIENDEKKPVEEIAIEAVDKEADENKPVEKVAIEAVENEPETQAIEACENKEVEKVAIEAVENEPETQAIEACEHKQEETPAIEEHIDEKPKIEAFEFNPSSETVKPEENVEGEKGTTADEGKTTCELSSNEDAHTVEKEADLVENDKAAEKEEKSVKAEQETEESDENTKEASSENEAKKTEDRTKEVVVKEDEYKDIKVHGEEAKNESKSDVPPTLEPCKDGEHETQTSKDQAQDVSVKPAQKQSGNNIISKVKQSLVKVKKAIIGKSPSSKVLTPEIKGDLENNN</sequence>
<accession>A0AAW1XEL6</accession>
<feature type="compositionally biased region" description="Basic and acidic residues" evidence="1">
    <location>
        <begin position="287"/>
        <end position="316"/>
    </location>
</feature>
<protein>
    <submittedName>
        <fullName evidence="2">Uncharacterized protein</fullName>
    </submittedName>
</protein>
<comment type="caution">
    <text evidence="2">The sequence shown here is derived from an EMBL/GenBank/DDBJ whole genome shotgun (WGS) entry which is preliminary data.</text>
</comment>
<gene>
    <name evidence="2" type="ORF">M0R45_021322</name>
</gene>
<feature type="compositionally biased region" description="Basic and acidic residues" evidence="1">
    <location>
        <begin position="227"/>
        <end position="250"/>
    </location>
</feature>
<evidence type="ECO:0000313" key="3">
    <source>
        <dbReference type="Proteomes" id="UP001457282"/>
    </source>
</evidence>
<feature type="region of interest" description="Disordered" evidence="1">
    <location>
        <begin position="423"/>
        <end position="443"/>
    </location>
</feature>
<reference evidence="2 3" key="1">
    <citation type="journal article" date="2023" name="G3 (Bethesda)">
        <title>A chromosome-length genome assembly and annotation of blackberry (Rubus argutus, cv. 'Hillquist').</title>
        <authorList>
            <person name="Bruna T."/>
            <person name="Aryal R."/>
            <person name="Dudchenko O."/>
            <person name="Sargent D.J."/>
            <person name="Mead D."/>
            <person name="Buti M."/>
            <person name="Cavallini A."/>
            <person name="Hytonen T."/>
            <person name="Andres J."/>
            <person name="Pham M."/>
            <person name="Weisz D."/>
            <person name="Mascagni F."/>
            <person name="Usai G."/>
            <person name="Natali L."/>
            <person name="Bassil N."/>
            <person name="Fernandez G.E."/>
            <person name="Lomsadze A."/>
            <person name="Armour M."/>
            <person name="Olukolu B."/>
            <person name="Poorten T."/>
            <person name="Britton C."/>
            <person name="Davik J."/>
            <person name="Ashrafi H."/>
            <person name="Aiden E.L."/>
            <person name="Borodovsky M."/>
            <person name="Worthington M."/>
        </authorList>
    </citation>
    <scope>NUCLEOTIDE SEQUENCE [LARGE SCALE GENOMIC DNA]</scope>
    <source>
        <strain evidence="2">PI 553951</strain>
    </source>
</reference>
<organism evidence="2 3">
    <name type="scientific">Rubus argutus</name>
    <name type="common">Southern blackberry</name>
    <dbReference type="NCBI Taxonomy" id="59490"/>
    <lineage>
        <taxon>Eukaryota</taxon>
        <taxon>Viridiplantae</taxon>
        <taxon>Streptophyta</taxon>
        <taxon>Embryophyta</taxon>
        <taxon>Tracheophyta</taxon>
        <taxon>Spermatophyta</taxon>
        <taxon>Magnoliopsida</taxon>
        <taxon>eudicotyledons</taxon>
        <taxon>Gunneridae</taxon>
        <taxon>Pentapetalae</taxon>
        <taxon>rosids</taxon>
        <taxon>fabids</taxon>
        <taxon>Rosales</taxon>
        <taxon>Rosaceae</taxon>
        <taxon>Rosoideae</taxon>
        <taxon>Rosoideae incertae sedis</taxon>
        <taxon>Rubus</taxon>
    </lineage>
</organism>
<dbReference type="AlphaFoldDB" id="A0AAW1XEL6"/>
<feature type="region of interest" description="Disordered" evidence="1">
    <location>
        <begin position="217"/>
        <end position="406"/>
    </location>
</feature>